<keyword evidence="5" id="KW-1185">Reference proteome</keyword>
<dbReference type="InterPro" id="IPR045556">
    <property type="entry name" value="DUF6351"/>
</dbReference>
<evidence type="ECO:0000256" key="1">
    <source>
        <dbReference type="SAM" id="MobiDB-lite"/>
    </source>
</evidence>
<organism evidence="4 5">
    <name type="scientific">Caldimonas brevitalea</name>
    <dbReference type="NCBI Taxonomy" id="413882"/>
    <lineage>
        <taxon>Bacteria</taxon>
        <taxon>Pseudomonadati</taxon>
        <taxon>Pseudomonadota</taxon>
        <taxon>Betaproteobacteria</taxon>
        <taxon>Burkholderiales</taxon>
        <taxon>Sphaerotilaceae</taxon>
        <taxon>Caldimonas</taxon>
    </lineage>
</organism>
<sequence>MRHPHHPVFPLARRLLTCTAVAALAACGGSGSTRRDAEPQALEIHTLSNRADLISGGDVHAEVVLPQGAAATGLKVDVGGRDVSDRFAVRADGRVTGVLTGLAEGANVVTATLEGQRSATLTITNHRRSGPVYSGEPIRPFVCATPTPQGATADRPATQPSGLSGTADANCEIATETKLYYRTTTPGCSPTLPDPHATVPYGAATPPAQPSPQPNLCFKPYDPAAPAPADLASTTTDHGVTVPYVVRVERGTLNRGIYDIAVLFDPARPWSADTPQPQWNGKLYYQFGSSTGQPRRQVRPQAQWTSAANDNALQRGHMVVMNSMTDSATNSNRVLMAETVMMMKEHIADRYGPIAYTMGTGCSGGSINANMNASIAPGQLDGFTIACAYPDSETTTLEVNDCVVLVEAYQKPQWLDLMAAGGLSAAQVNAKKAAINGHPDQSGCHGWYNAFGSNGKVGNYVQRVVVSPDGTLAAPGAPVNNCQLPANQVYDPVANPGGARCSAWDWAASVWGKPAATGRAYDTRDNTGVQYGLKALLSGVLTAEEFVTLNEIVGGVDKDANLQATRSVADPQALDIAYRSGIVLSGKQLARHPVIDMRGWDDSGLIVPPGATTATVIPIHYVWRSFSIRERLDREAGGHANQVMWRFGTGSYGLPPMAGDAFLTMDKWLTALKADRSDRALEQKVVAAKPAEAVDYCLLTASPTTKVYDFAVCDTDPFLKPSSSPRQVAGGPLSENILKCQLKPLVQADYPAGTFSAAQWTRLQSVFGSGVCDWSKPGVGQQDAVGPLSFAAGLGGQPLPAAPRSQLK</sequence>
<feature type="region of interest" description="Disordered" evidence="1">
    <location>
        <begin position="148"/>
        <end position="167"/>
    </location>
</feature>
<evidence type="ECO:0000313" key="4">
    <source>
        <dbReference type="EMBL" id="AKJ27419.1"/>
    </source>
</evidence>
<name>A0A0G3BDF5_9BURK</name>
<reference evidence="4 5" key="1">
    <citation type="submission" date="2015-05" db="EMBL/GenBank/DDBJ databases">
        <authorList>
            <person name="Tang B."/>
            <person name="Yu Y."/>
        </authorList>
    </citation>
    <scope>NUCLEOTIDE SEQUENCE [LARGE SCALE GENOMIC DNA]</scope>
    <source>
        <strain evidence="4 5">DSM 7029</strain>
    </source>
</reference>
<dbReference type="RefSeq" id="WP_157359596.1">
    <property type="nucleotide sequence ID" value="NZ_CP011371.1"/>
</dbReference>
<evidence type="ECO:0000256" key="2">
    <source>
        <dbReference type="SAM" id="SignalP"/>
    </source>
</evidence>
<feature type="signal peptide" evidence="2">
    <location>
        <begin position="1"/>
        <end position="25"/>
    </location>
</feature>
<evidence type="ECO:0000259" key="3">
    <source>
        <dbReference type="Pfam" id="PF19878"/>
    </source>
</evidence>
<dbReference type="PROSITE" id="PS51257">
    <property type="entry name" value="PROKAR_LIPOPROTEIN"/>
    <property type="match status" value="1"/>
</dbReference>
<accession>A0A0G3BDF5</accession>
<feature type="domain" description="DUF6351" evidence="3">
    <location>
        <begin position="44"/>
        <end position="782"/>
    </location>
</feature>
<keyword evidence="2" id="KW-0732">Signal</keyword>
<dbReference type="Pfam" id="PF19878">
    <property type="entry name" value="DUF6351"/>
    <property type="match status" value="1"/>
</dbReference>
<feature type="chain" id="PRO_5005183887" description="DUF6351 domain-containing protein" evidence="2">
    <location>
        <begin position="26"/>
        <end position="808"/>
    </location>
</feature>
<proteinExistence type="predicted"/>
<dbReference type="PATRIC" id="fig|413882.6.peg.771"/>
<dbReference type="OrthoDB" id="3078806at2"/>
<evidence type="ECO:0000313" key="5">
    <source>
        <dbReference type="Proteomes" id="UP000035352"/>
    </source>
</evidence>
<gene>
    <name evidence="4" type="ORF">AAW51_0728</name>
</gene>
<dbReference type="Proteomes" id="UP000035352">
    <property type="component" value="Chromosome"/>
</dbReference>
<protein>
    <recommendedName>
        <fullName evidence="3">DUF6351 domain-containing protein</fullName>
    </recommendedName>
</protein>
<dbReference type="AlphaFoldDB" id="A0A0G3BDF5"/>
<dbReference type="STRING" id="413882.AAW51_0728"/>
<dbReference type="KEGG" id="pbh:AAW51_0728"/>
<dbReference type="EMBL" id="CP011371">
    <property type="protein sequence ID" value="AKJ27419.1"/>
    <property type="molecule type" value="Genomic_DNA"/>
</dbReference>